<dbReference type="SUPFAM" id="SSF56349">
    <property type="entry name" value="DNA breaking-rejoining enzymes"/>
    <property type="match status" value="1"/>
</dbReference>
<dbReference type="InterPro" id="IPR011010">
    <property type="entry name" value="DNA_brk_join_enz"/>
</dbReference>
<evidence type="ECO:0000256" key="1">
    <source>
        <dbReference type="ARBA" id="ARBA00022908"/>
    </source>
</evidence>
<reference evidence="5" key="2">
    <citation type="journal article" date="2017" name="Genome Announc.">
        <title>Whole-Genome Sequence of Photobacterium damselae subsp. piscicida Strain 91-197, Isolated from Hybrid Striped Bass (Morone sp.) in the United States.</title>
        <authorList>
            <person name="Teru Y."/>
            <person name="Hikima J."/>
            <person name="Kono T."/>
            <person name="Sakai M."/>
            <person name="Takano T."/>
            <person name="Hawke J.P."/>
            <person name="Takeyama H."/>
            <person name="Aoki T."/>
        </authorList>
    </citation>
    <scope>NUCLEOTIDE SEQUENCE</scope>
    <source>
        <strain evidence="5">91-197</strain>
    </source>
</reference>
<evidence type="ECO:0000313" key="8">
    <source>
        <dbReference type="Proteomes" id="UP000516656"/>
    </source>
</evidence>
<dbReference type="InterPro" id="IPR013762">
    <property type="entry name" value="Integrase-like_cat_sf"/>
</dbReference>
<dbReference type="InterPro" id="IPR002104">
    <property type="entry name" value="Integrase_catalytic"/>
</dbReference>
<evidence type="ECO:0000313" key="4">
    <source>
        <dbReference type="EMBL" id="AEW29004.1"/>
    </source>
</evidence>
<dbReference type="Pfam" id="PF00589">
    <property type="entry name" value="Phage_integrase"/>
    <property type="match status" value="1"/>
</dbReference>
<evidence type="ECO:0000256" key="2">
    <source>
        <dbReference type="ARBA" id="ARBA00023172"/>
    </source>
</evidence>
<dbReference type="PANTHER" id="PTHR30349:SF64">
    <property type="entry name" value="PROPHAGE INTEGRASE INTD-RELATED"/>
    <property type="match status" value="1"/>
</dbReference>
<feature type="domain" description="Tyr recombinase" evidence="3">
    <location>
        <begin position="190"/>
        <end position="424"/>
    </location>
</feature>
<reference evidence="6 8" key="4">
    <citation type="submission" date="2020-09" db="EMBL/GenBank/DDBJ databases">
        <title>Complete, closed and curated genome sequences of Photobacterium damselae subsp. piscicida isolates from Australia indicate localised evolution and additional plasmid-borne pathogenicity mechanisms.</title>
        <authorList>
            <person name="Baseggio L."/>
            <person name="Silayeva O."/>
            <person name="Buller N."/>
            <person name="Landos M."/>
            <person name="Engelstaedter J."/>
            <person name="Barnes A.C."/>
        </authorList>
    </citation>
    <scope>NUCLEOTIDE SEQUENCE [LARGE SCALE GENOMIC DNA]</scope>
    <source>
        <strain evidence="6 8">AS-16-0540-1</strain>
    </source>
</reference>
<dbReference type="Gene3D" id="1.10.443.10">
    <property type="entry name" value="Intergrase catalytic core"/>
    <property type="match status" value="1"/>
</dbReference>
<dbReference type="PANTHER" id="PTHR30349">
    <property type="entry name" value="PHAGE INTEGRASE-RELATED"/>
    <property type="match status" value="1"/>
</dbReference>
<dbReference type="GO" id="GO:0006310">
    <property type="term" value="P:DNA recombination"/>
    <property type="evidence" value="ECO:0007669"/>
    <property type="project" value="UniProtKB-KW"/>
</dbReference>
<dbReference type="GO" id="GO:0003677">
    <property type="term" value="F:DNA binding"/>
    <property type="evidence" value="ECO:0007669"/>
    <property type="project" value="InterPro"/>
</dbReference>
<evidence type="ECO:0000313" key="5">
    <source>
        <dbReference type="EMBL" id="BAX51492.1"/>
    </source>
</evidence>
<name>L7NKI7_PHODP</name>
<dbReference type="EMBL" id="AP018045">
    <property type="protein sequence ID" value="BAX51492.1"/>
    <property type="molecule type" value="Genomic_DNA"/>
</dbReference>
<dbReference type="RefSeq" id="WP_086957415.1">
    <property type="nucleotide sequence ID" value="NZ_AP018045.1"/>
</dbReference>
<sequence length="439" mass="50651">MAQVIISADIYDDSDISFQKGKAIAFPKGKNLGSLPTLYDRNGIFVSVVNSYFFDLKAVSKMKDLNSYSRALLKYWSFIEDSNLQWDHFPPIKRLKPTYLFRSFLLTEIQENRLSQSTANIYINHVKNFYLWAIYEKFLLVKNEQEAPFKIEQLHVQNTGALVHISPTIKIDSSDLRIRVAKDNQTKNVRSLSPLSRESLKLLAQLLTQVSEELKLQCLLALQCGLRIQEVSSFTIKALNAAIPLAESRHRYELPIGPSTGIATKYGKERYIEISIELLTVLNNYAISERRLKRLKKLENKLEAISLGNITLSKDKADVFNSCKRFEPLFISEQGNPVNQKVIGARWAEFRSLIRKQDPSFQHRFHDLRATYSTYRLNDLLETGLQAVEALELLMGWMGHNHEQTTWKYLKFLKRKEVFKEKFALLDSFMHEALGGCDE</sequence>
<dbReference type="PROSITE" id="PS51898">
    <property type="entry name" value="TYR_RECOMBINASE"/>
    <property type="match status" value="1"/>
</dbReference>
<dbReference type="Proteomes" id="UP000516656">
    <property type="component" value="Chromosome 1"/>
</dbReference>
<dbReference type="Proteomes" id="UP000218676">
    <property type="component" value="Chromosome 1"/>
</dbReference>
<protein>
    <submittedName>
        <fullName evidence="4">Putative transposase</fullName>
    </submittedName>
    <submittedName>
        <fullName evidence="6">Site-specific integrase</fullName>
    </submittedName>
    <submittedName>
        <fullName evidence="5">Site-specific tyrosine recombinase XerC</fullName>
    </submittedName>
</protein>
<dbReference type="EMBL" id="HQ599852">
    <property type="protein sequence ID" value="AEW29004.1"/>
    <property type="molecule type" value="Genomic_DNA"/>
</dbReference>
<dbReference type="GO" id="GO:0015074">
    <property type="term" value="P:DNA integration"/>
    <property type="evidence" value="ECO:0007669"/>
    <property type="project" value="UniProtKB-KW"/>
</dbReference>
<reference evidence="7" key="3">
    <citation type="submission" date="2017-05" db="EMBL/GenBank/DDBJ databases">
        <title>Whole genome sequence of fish pathogenic bacteria, Photobacterium damselae subsp. piscicida, strain 91-197, isolated from hybrid striped bass (Morone sp.) in USA.</title>
        <authorList>
            <person name="Teru Y."/>
            <person name="Hikima J."/>
            <person name="Kono T."/>
            <person name="Sakai M."/>
            <person name="Takano T."/>
            <person name="Hawke J.P."/>
            <person name="Takeyama H."/>
            <person name="Aoki T."/>
        </authorList>
    </citation>
    <scope>NUCLEOTIDE SEQUENCE [LARGE SCALE GENOMIC DNA]</scope>
    <source>
        <strain evidence="7">91-197</strain>
    </source>
</reference>
<dbReference type="CDD" id="cd00397">
    <property type="entry name" value="DNA_BRE_C"/>
    <property type="match status" value="1"/>
</dbReference>
<evidence type="ECO:0000313" key="7">
    <source>
        <dbReference type="Proteomes" id="UP000218676"/>
    </source>
</evidence>
<accession>L7NKI7</accession>
<dbReference type="AlphaFoldDB" id="L7NKI7"/>
<dbReference type="InterPro" id="IPR050090">
    <property type="entry name" value="Tyrosine_recombinase_XerCD"/>
</dbReference>
<keyword evidence="1" id="KW-0229">DNA integration</keyword>
<keyword evidence="2" id="KW-0233">DNA recombination</keyword>
<evidence type="ECO:0000259" key="3">
    <source>
        <dbReference type="PROSITE" id="PS51898"/>
    </source>
</evidence>
<gene>
    <name evidence="6" type="ORF">IC627_15180</name>
    <name evidence="4" type="ORF">PDP_0248</name>
    <name evidence="5" type="ORF">PDPUS_1_00117</name>
</gene>
<organism evidence="4">
    <name type="scientific">Photobacterium damsela subsp. piscicida</name>
    <name type="common">Pasteurella piscicida</name>
    <dbReference type="NCBI Taxonomy" id="38294"/>
    <lineage>
        <taxon>Bacteria</taxon>
        <taxon>Pseudomonadati</taxon>
        <taxon>Pseudomonadota</taxon>
        <taxon>Gammaproteobacteria</taxon>
        <taxon>Vibrionales</taxon>
        <taxon>Vibrionaceae</taxon>
        <taxon>Photobacterium</taxon>
    </lineage>
</organism>
<evidence type="ECO:0000313" key="6">
    <source>
        <dbReference type="EMBL" id="QOD56481.1"/>
    </source>
</evidence>
<proteinExistence type="predicted"/>
<reference evidence="4" key="1">
    <citation type="journal article" date="2013" name="Vaccine">
        <title>Isolation of a novel gene from Photobacterium damselae subsp. piscicida and analysis of the recombinant antigen as promising vaccine candidate.</title>
        <authorList>
            <person name="Andreoni F."/>
            <person name="Boiani R."/>
            <person name="Serafini G."/>
            <person name="Amagliani G."/>
            <person name="Dominici S."/>
            <person name="Riccioni G."/>
            <person name="Zaccone R."/>
            <person name="Mancuso M."/>
            <person name="Scapigliati G."/>
            <person name="Magnani M."/>
        </authorList>
    </citation>
    <scope>NUCLEOTIDE SEQUENCE</scope>
    <source>
        <strain evidence="4">NCIMB 2058</strain>
    </source>
</reference>
<dbReference type="EMBL" id="CP061854">
    <property type="protein sequence ID" value="QOD56481.1"/>
    <property type="molecule type" value="Genomic_DNA"/>
</dbReference>